<accession>A0ABS6CMN5</accession>
<dbReference type="CDD" id="cd07721">
    <property type="entry name" value="yflN-like_MBL-fold"/>
    <property type="match status" value="1"/>
</dbReference>
<dbReference type="Pfam" id="PF00753">
    <property type="entry name" value="Lactamase_B"/>
    <property type="match status" value="1"/>
</dbReference>
<dbReference type="PANTHER" id="PTHR19211">
    <property type="entry name" value="ATP-BINDING TRANSPORT PROTEIN-RELATED"/>
    <property type="match status" value="1"/>
</dbReference>
<dbReference type="SMART" id="SM00849">
    <property type="entry name" value="Lactamase_B"/>
    <property type="match status" value="1"/>
</dbReference>
<evidence type="ECO:0000256" key="1">
    <source>
        <dbReference type="ARBA" id="ARBA00022737"/>
    </source>
</evidence>
<feature type="region of interest" description="Disordered" evidence="2">
    <location>
        <begin position="1"/>
        <end position="38"/>
    </location>
</feature>
<feature type="compositionally biased region" description="Basic and acidic residues" evidence="2">
    <location>
        <begin position="1"/>
        <end position="28"/>
    </location>
</feature>
<dbReference type="PROSITE" id="PS50893">
    <property type="entry name" value="ABC_TRANSPORTER_2"/>
    <property type="match status" value="1"/>
</dbReference>
<dbReference type="InterPro" id="IPR001279">
    <property type="entry name" value="Metallo-B-lactamas"/>
</dbReference>
<sequence>KNVRNAEQELKREKREKQQARERADRRQSNAARNLKNADLPRIFAGNMKRGAQESAGRAGQMHAARVSEAKARLDEAERSVRAEQRLTLDLPNTRVPAGRNLFLGEEMQVRHGGKAVFAEQGVDLTIRGPERIALTGPNGADKSTLLGLINGDLPLDGGQIKRADGRIAYLSQRLDLLDLDLTVAENFVAFAPERPEAERMNILARFLFRGARAHLPVGVLSGGERLHATLACVLYAEPAPQLLLLDEPTNNLDLVSTGQFSGSNTNWVIVADGDTCTLIDTGYPGDRDAVLASLAAVGLAPEAVRAVLVTHAHNDHIGAAEYLRTTYGTPVLMHQQEVPHARRDFLNQVTVGQVLLRAWQPGVVPWAVHALTAGGTAHVPVTEPQPFPAPGRLDLPGGPVPVHTPGHTKGHSAYHLPDSGILVSGDALVTAHPTSRVDGPQLLPGMFHTDRARALDSLSVPAEVEAATILPGHGPVYRGPARLAAELARERATK</sequence>
<dbReference type="InterPro" id="IPR003439">
    <property type="entry name" value="ABC_transporter-like_ATP-bd"/>
</dbReference>
<reference evidence="4 5" key="1">
    <citation type="submission" date="2021-06" db="EMBL/GenBank/DDBJ databases">
        <authorList>
            <person name="Pan X."/>
        </authorList>
    </citation>
    <scope>NUCLEOTIDE SEQUENCE [LARGE SCALE GENOMIC DNA]</scope>
    <source>
        <strain evidence="4 5">4503</strain>
    </source>
</reference>
<evidence type="ECO:0000313" key="4">
    <source>
        <dbReference type="EMBL" id="MBU3868182.1"/>
    </source>
</evidence>
<keyword evidence="1" id="KW-0677">Repeat</keyword>
<gene>
    <name evidence="4" type="ORF">KN815_30265</name>
</gene>
<dbReference type="Proteomes" id="UP000720508">
    <property type="component" value="Unassembled WGS sequence"/>
</dbReference>
<dbReference type="PANTHER" id="PTHR19211:SF6">
    <property type="entry name" value="BLL7188 PROTEIN"/>
    <property type="match status" value="1"/>
</dbReference>
<evidence type="ECO:0000313" key="5">
    <source>
        <dbReference type="Proteomes" id="UP000720508"/>
    </source>
</evidence>
<name>A0ABS6CMN5_9ACTN</name>
<feature type="domain" description="ABC transporter" evidence="3">
    <location>
        <begin position="104"/>
        <end position="337"/>
    </location>
</feature>
<keyword evidence="5" id="KW-1185">Reference proteome</keyword>
<dbReference type="EMBL" id="JAHLEM010000390">
    <property type="protein sequence ID" value="MBU3868182.1"/>
    <property type="molecule type" value="Genomic_DNA"/>
</dbReference>
<feature type="non-terminal residue" evidence="4">
    <location>
        <position position="1"/>
    </location>
</feature>
<protein>
    <submittedName>
        <fullName evidence="4">MBL fold metallo-hydrolase</fullName>
    </submittedName>
</protein>
<dbReference type="Pfam" id="PF00005">
    <property type="entry name" value="ABC_tran"/>
    <property type="match status" value="1"/>
</dbReference>
<dbReference type="InterPro" id="IPR050611">
    <property type="entry name" value="ABCF"/>
</dbReference>
<comment type="caution">
    <text evidence="4">The sequence shown here is derived from an EMBL/GenBank/DDBJ whole genome shotgun (WGS) entry which is preliminary data.</text>
</comment>
<dbReference type="SMART" id="SM00382">
    <property type="entry name" value="AAA"/>
    <property type="match status" value="1"/>
</dbReference>
<proteinExistence type="predicted"/>
<evidence type="ECO:0000259" key="3">
    <source>
        <dbReference type="PROSITE" id="PS50893"/>
    </source>
</evidence>
<evidence type="ECO:0000256" key="2">
    <source>
        <dbReference type="SAM" id="MobiDB-lite"/>
    </source>
</evidence>
<organism evidence="4 5">
    <name type="scientific">Streptomyces niphimycinicus</name>
    <dbReference type="NCBI Taxonomy" id="2842201"/>
    <lineage>
        <taxon>Bacteria</taxon>
        <taxon>Bacillati</taxon>
        <taxon>Actinomycetota</taxon>
        <taxon>Actinomycetes</taxon>
        <taxon>Kitasatosporales</taxon>
        <taxon>Streptomycetaceae</taxon>
        <taxon>Streptomyces</taxon>
    </lineage>
</organism>
<dbReference type="InterPro" id="IPR003593">
    <property type="entry name" value="AAA+_ATPase"/>
</dbReference>